<protein>
    <submittedName>
        <fullName evidence="1">Transposase DDE domain family protein</fullName>
    </submittedName>
</protein>
<proteinExistence type="predicted"/>
<evidence type="ECO:0000313" key="1">
    <source>
        <dbReference type="EMBL" id="AXA43784.1"/>
    </source>
</evidence>
<keyword evidence="1" id="KW-0614">Plasmid</keyword>
<dbReference type="Proteomes" id="UP000251166">
    <property type="component" value="Plasmid unnamed2"/>
</dbReference>
<accession>A0A2Z4YQY3</accession>
<reference evidence="1 2" key="1">
    <citation type="submission" date="2018-07" db="EMBL/GenBank/DDBJ databases">
        <title>Rhizobium leguminosarum strain:ATCC 14479 Genome sequencing and assembly.</title>
        <authorList>
            <person name="Chakraborty R."/>
        </authorList>
    </citation>
    <scope>NUCLEOTIDE SEQUENCE [LARGE SCALE GENOMIC DNA]</scope>
    <source>
        <strain evidence="1 2">ATCC 14479</strain>
        <plasmid evidence="2">Plasmid unnamed2</plasmid>
    </source>
</reference>
<gene>
    <name evidence="1" type="ORF">DLJ82_7539</name>
</gene>
<sequence length="74" mass="8079">MHHLDGPWLQVSTGYGKRSQVETAIGRYKSIIGRRLRGRSFHAQETEVAIGCAALNCMLACAHPKSICRNGPTA</sequence>
<name>A0A2Z4YQY3_RHILE</name>
<geneLocation type="plasmid" evidence="1 2">
    <name>unnamed2</name>
</geneLocation>
<evidence type="ECO:0000313" key="2">
    <source>
        <dbReference type="Proteomes" id="UP000251166"/>
    </source>
</evidence>
<organism evidence="1 2">
    <name type="scientific">Rhizobium leguminosarum</name>
    <dbReference type="NCBI Taxonomy" id="384"/>
    <lineage>
        <taxon>Bacteria</taxon>
        <taxon>Pseudomonadati</taxon>
        <taxon>Pseudomonadota</taxon>
        <taxon>Alphaproteobacteria</taxon>
        <taxon>Hyphomicrobiales</taxon>
        <taxon>Rhizobiaceae</taxon>
        <taxon>Rhizobium/Agrobacterium group</taxon>
        <taxon>Rhizobium</taxon>
    </lineage>
</organism>
<dbReference type="EMBL" id="CP030762">
    <property type="protein sequence ID" value="AXA43784.1"/>
    <property type="molecule type" value="Genomic_DNA"/>
</dbReference>
<dbReference type="AlphaFoldDB" id="A0A2Z4YQY3"/>